<evidence type="ECO:0000313" key="1">
    <source>
        <dbReference type="EMBL" id="KAG5616761.1"/>
    </source>
</evidence>
<evidence type="ECO:0008006" key="3">
    <source>
        <dbReference type="Google" id="ProtNLM"/>
    </source>
</evidence>
<comment type="caution">
    <text evidence="1">The sequence shown here is derived from an EMBL/GenBank/DDBJ whole genome shotgun (WGS) entry which is preliminary data.</text>
</comment>
<evidence type="ECO:0000313" key="2">
    <source>
        <dbReference type="Proteomes" id="UP000824120"/>
    </source>
</evidence>
<sequence>MVEVAISSIVGHVRSTCYKLHGYPADWKGKRRTTNGLIPKANLARAATGNNQLMQYSYQQLLNMLDQENEKTKAKANCDNMLASGLLPAETGGAIAPVDTNSVEGLSVDAQPAQVVSPVVKEVLAEPPNSSGVVPSIVSTGNSLKRSTRTIRPHIWLYDFHTSKPASSCLYPLSNHISYANLLLHMVLL</sequence>
<accession>A0A9J5ZWW2</accession>
<dbReference type="AlphaFoldDB" id="A0A9J5ZWW2"/>
<protein>
    <recommendedName>
        <fullName evidence="3">Integrase core domain containing protein</fullName>
    </recommendedName>
</protein>
<proteinExistence type="predicted"/>
<organism evidence="1 2">
    <name type="scientific">Solanum commersonii</name>
    <name type="common">Commerson's wild potato</name>
    <name type="synonym">Commerson's nightshade</name>
    <dbReference type="NCBI Taxonomy" id="4109"/>
    <lineage>
        <taxon>Eukaryota</taxon>
        <taxon>Viridiplantae</taxon>
        <taxon>Streptophyta</taxon>
        <taxon>Embryophyta</taxon>
        <taxon>Tracheophyta</taxon>
        <taxon>Spermatophyta</taxon>
        <taxon>Magnoliopsida</taxon>
        <taxon>eudicotyledons</taxon>
        <taxon>Gunneridae</taxon>
        <taxon>Pentapetalae</taxon>
        <taxon>asterids</taxon>
        <taxon>lamiids</taxon>
        <taxon>Solanales</taxon>
        <taxon>Solanaceae</taxon>
        <taxon>Solanoideae</taxon>
        <taxon>Solaneae</taxon>
        <taxon>Solanum</taxon>
    </lineage>
</organism>
<name>A0A9J5ZWW2_SOLCO</name>
<gene>
    <name evidence="1" type="ORF">H5410_016585</name>
</gene>
<reference evidence="1 2" key="1">
    <citation type="submission" date="2020-09" db="EMBL/GenBank/DDBJ databases">
        <title>De no assembly of potato wild relative species, Solanum commersonii.</title>
        <authorList>
            <person name="Cho K."/>
        </authorList>
    </citation>
    <scope>NUCLEOTIDE SEQUENCE [LARGE SCALE GENOMIC DNA]</scope>
    <source>
        <strain evidence="1">LZ3.2</strain>
        <tissue evidence="1">Leaf</tissue>
    </source>
</reference>
<dbReference type="EMBL" id="JACXVP010000003">
    <property type="protein sequence ID" value="KAG5616761.1"/>
    <property type="molecule type" value="Genomic_DNA"/>
</dbReference>
<dbReference type="Proteomes" id="UP000824120">
    <property type="component" value="Chromosome 3"/>
</dbReference>
<keyword evidence="2" id="KW-1185">Reference proteome</keyword>